<dbReference type="PANTHER" id="PTHR23110">
    <property type="entry name" value="BTB DOMAIN TRANSCRIPTION FACTOR"/>
    <property type="match status" value="1"/>
</dbReference>
<dbReference type="InterPro" id="IPR051095">
    <property type="entry name" value="Dros_DevTransReg"/>
</dbReference>
<evidence type="ECO:0000256" key="8">
    <source>
        <dbReference type="ARBA" id="ARBA00037382"/>
    </source>
</evidence>
<evidence type="ECO:0000256" key="5">
    <source>
        <dbReference type="ARBA" id="ARBA00023015"/>
    </source>
</evidence>
<evidence type="ECO:0000256" key="3">
    <source>
        <dbReference type="ARBA" id="ARBA00022782"/>
    </source>
</evidence>
<dbReference type="GO" id="GO:0035167">
    <property type="term" value="P:larval lymph gland hemopoiesis"/>
    <property type="evidence" value="ECO:0007669"/>
    <property type="project" value="UniProtKB-ARBA"/>
</dbReference>
<keyword evidence="9" id="KW-0863">Zinc-finger</keyword>
<feature type="region of interest" description="Disordered" evidence="10">
    <location>
        <begin position="115"/>
        <end position="235"/>
    </location>
</feature>
<dbReference type="GO" id="GO:0045476">
    <property type="term" value="P:nurse cell apoptotic process"/>
    <property type="evidence" value="ECO:0007669"/>
    <property type="project" value="UniProtKB-ARBA"/>
</dbReference>
<keyword evidence="5" id="KW-0805">Transcription regulation</keyword>
<comment type="function">
    <text evidence="8">Putative transcription factor required for axon growth and guidance in the central and peripheral nervous systems. Repels CNS axons away from the midline by promoting the expression of the midline repellent sli and its receptor robo.</text>
</comment>
<keyword evidence="9" id="KW-0479">Metal-binding</keyword>
<feature type="compositionally biased region" description="Low complexity" evidence="10">
    <location>
        <begin position="117"/>
        <end position="132"/>
    </location>
</feature>
<protein>
    <recommendedName>
        <fullName evidence="15">Longitudinals lacking protein</fullName>
    </recommendedName>
</protein>
<dbReference type="GO" id="GO:0008270">
    <property type="term" value="F:zinc ion binding"/>
    <property type="evidence" value="ECO:0007669"/>
    <property type="project" value="UniProtKB-KW"/>
</dbReference>
<keyword evidence="2" id="KW-0217">Developmental protein</keyword>
<keyword evidence="6" id="KW-0804">Transcription</keyword>
<dbReference type="Gene3D" id="3.30.710.10">
    <property type="entry name" value="Potassium Channel Kv1.1, Chain A"/>
    <property type="match status" value="1"/>
</dbReference>
<proteinExistence type="predicted"/>
<evidence type="ECO:0000256" key="1">
    <source>
        <dbReference type="ARBA" id="ARBA00004123"/>
    </source>
</evidence>
<dbReference type="GO" id="GO:0005634">
    <property type="term" value="C:nucleus"/>
    <property type="evidence" value="ECO:0007669"/>
    <property type="project" value="UniProtKB-SubCell"/>
</dbReference>
<reference evidence="13" key="1">
    <citation type="journal article" date="2023" name="bioRxiv">
        <title>Scaffold-level genome assemblies of two parasitoid biocontrol wasps reveal the parthenogenesis mechanism and an associated novel virus.</title>
        <authorList>
            <person name="Inwood S."/>
            <person name="Skelly J."/>
            <person name="Guhlin J."/>
            <person name="Harrop T."/>
            <person name="Goldson S."/>
            <person name="Dearden P."/>
        </authorList>
    </citation>
    <scope>NUCLEOTIDE SEQUENCE</scope>
    <source>
        <strain evidence="13">Irish</strain>
        <tissue evidence="13">Whole body</tissue>
    </source>
</reference>
<dbReference type="InterPro" id="IPR000210">
    <property type="entry name" value="BTB/POZ_dom"/>
</dbReference>
<feature type="compositionally biased region" description="Polar residues" evidence="10">
    <location>
        <begin position="166"/>
        <end position="176"/>
    </location>
</feature>
<evidence type="ECO:0000256" key="4">
    <source>
        <dbReference type="ARBA" id="ARBA00022902"/>
    </source>
</evidence>
<accession>A0AA39C6C9</accession>
<comment type="subcellular location">
    <subcellularLocation>
        <location evidence="1">Nucleus</location>
    </subcellularLocation>
</comment>
<dbReference type="AlphaFoldDB" id="A0AA39C6C9"/>
<gene>
    <name evidence="13" type="ORF">PV328_009709</name>
</gene>
<dbReference type="InterPro" id="IPR013087">
    <property type="entry name" value="Znf_C2H2_type"/>
</dbReference>
<dbReference type="PANTHER" id="PTHR23110:SF111">
    <property type="entry name" value="LONGITUDINALS LACKING PROTEIN, ISOFORMS F_I_K_T"/>
    <property type="match status" value="1"/>
</dbReference>
<dbReference type="SUPFAM" id="SSF57667">
    <property type="entry name" value="beta-beta-alpha zinc fingers"/>
    <property type="match status" value="1"/>
</dbReference>
<evidence type="ECO:0000313" key="14">
    <source>
        <dbReference type="Proteomes" id="UP001168990"/>
    </source>
</evidence>
<feature type="compositionally biased region" description="Polar residues" evidence="10">
    <location>
        <begin position="138"/>
        <end position="148"/>
    </location>
</feature>
<feature type="compositionally biased region" description="Basic residues" evidence="10">
    <location>
        <begin position="203"/>
        <end position="212"/>
    </location>
</feature>
<dbReference type="SMART" id="SM00355">
    <property type="entry name" value="ZnF_C2H2"/>
    <property type="match status" value="2"/>
</dbReference>
<dbReference type="GO" id="GO:0045467">
    <property type="term" value="P:R7 cell development"/>
    <property type="evidence" value="ECO:0007669"/>
    <property type="project" value="UniProtKB-ARBA"/>
</dbReference>
<dbReference type="GO" id="GO:0007464">
    <property type="term" value="P:R3/R4 cell fate commitment"/>
    <property type="evidence" value="ECO:0007669"/>
    <property type="project" value="UniProtKB-ARBA"/>
</dbReference>
<evidence type="ECO:0008006" key="15">
    <source>
        <dbReference type="Google" id="ProtNLM"/>
    </source>
</evidence>
<evidence type="ECO:0000259" key="12">
    <source>
        <dbReference type="PROSITE" id="PS50157"/>
    </source>
</evidence>
<keyword evidence="3" id="KW-0221">Differentiation</keyword>
<dbReference type="FunFam" id="3.30.710.10:FF:000091">
    <property type="entry name" value="Lola, isoform F"/>
    <property type="match status" value="1"/>
</dbReference>
<keyword evidence="7" id="KW-0539">Nucleus</keyword>
<feature type="region of interest" description="Disordered" evidence="10">
    <location>
        <begin position="314"/>
        <end position="337"/>
    </location>
</feature>
<comment type="caution">
    <text evidence="13">The sequence shown here is derived from an EMBL/GenBank/DDBJ whole genome shotgun (WGS) entry which is preliminary data.</text>
</comment>
<organism evidence="13 14">
    <name type="scientific">Microctonus aethiopoides</name>
    <dbReference type="NCBI Taxonomy" id="144406"/>
    <lineage>
        <taxon>Eukaryota</taxon>
        <taxon>Metazoa</taxon>
        <taxon>Ecdysozoa</taxon>
        <taxon>Arthropoda</taxon>
        <taxon>Hexapoda</taxon>
        <taxon>Insecta</taxon>
        <taxon>Pterygota</taxon>
        <taxon>Neoptera</taxon>
        <taxon>Endopterygota</taxon>
        <taxon>Hymenoptera</taxon>
        <taxon>Apocrita</taxon>
        <taxon>Ichneumonoidea</taxon>
        <taxon>Braconidae</taxon>
        <taxon>Euphorinae</taxon>
        <taxon>Microctonus</taxon>
    </lineage>
</organism>
<feature type="domain" description="C2H2-type" evidence="12">
    <location>
        <begin position="440"/>
        <end position="468"/>
    </location>
</feature>
<name>A0AA39C6C9_9HYME</name>
<evidence type="ECO:0000256" key="2">
    <source>
        <dbReference type="ARBA" id="ARBA00022473"/>
    </source>
</evidence>
<evidence type="ECO:0000256" key="9">
    <source>
        <dbReference type="PROSITE-ProRule" id="PRU00042"/>
    </source>
</evidence>
<evidence type="ECO:0000256" key="10">
    <source>
        <dbReference type="SAM" id="MobiDB-lite"/>
    </source>
</evidence>
<keyword evidence="4" id="KW-0524">Neurogenesis</keyword>
<dbReference type="SUPFAM" id="SSF54695">
    <property type="entry name" value="POZ domain"/>
    <property type="match status" value="1"/>
</dbReference>
<dbReference type="Pfam" id="PF00651">
    <property type="entry name" value="BTB"/>
    <property type="match status" value="1"/>
</dbReference>
<dbReference type="InterPro" id="IPR011333">
    <property type="entry name" value="SKP1/BTB/POZ_sf"/>
</dbReference>
<evidence type="ECO:0000256" key="7">
    <source>
        <dbReference type="ARBA" id="ARBA00023242"/>
    </source>
</evidence>
<evidence type="ECO:0000256" key="6">
    <source>
        <dbReference type="ARBA" id="ARBA00023163"/>
    </source>
</evidence>
<dbReference type="PROSITE" id="PS50157">
    <property type="entry name" value="ZINC_FINGER_C2H2_2"/>
    <property type="match status" value="2"/>
</dbReference>
<sequence length="486" mass="54086">MEDDQQFCLRWNNHQTTLIQNFDTLLESGTLVDCTLAAEGKYLKAHKVVLSACSPYFEGLLNEHYDKHPVFILKDVKFKELKAMMDYMYRGEVNISQDQLAALLKAAESLQIKGLSESKTGGSNSGSSSNNKTETRQQKVVSQPTATSLDIPHASSGLTIEKNTKVPRQSLAQVSVSDLPEDSASPQLPKGITSREGSQSPTARKRKRFRRRSIGDDSSMDNHEASNSSDMPQQMNAPALGIAPVVDEKSHVDSTDPLGRSALMQQLTKSTDEMLQMPIEKPEPNDALIEPKSEYLEDPEESVEDLTLDDDLNDQNEMEQDNNRAGPSHDPSQHPGLAAWHVSGDRSNAGGVVGSVAGAPGTTDEVFLAAQEAAQAHRDSQDYKAVRFGRWVRRRQRRANQLLIDPSAPKFPCTNCQSVFSRKHNLQYHLKFECGQMPRFNCPYCAYRTRHSSNVRAHVRKMHPGLQVYVVDIAKYCKTEFLPSVS</sequence>
<dbReference type="EMBL" id="JAQQBS010001424">
    <property type="protein sequence ID" value="KAK0158740.1"/>
    <property type="molecule type" value="Genomic_DNA"/>
</dbReference>
<dbReference type="GO" id="GO:0016199">
    <property type="term" value="P:axon midline choice point recognition"/>
    <property type="evidence" value="ECO:0007669"/>
    <property type="project" value="UniProtKB-ARBA"/>
</dbReference>
<feature type="domain" description="C2H2-type" evidence="12">
    <location>
        <begin position="411"/>
        <end position="438"/>
    </location>
</feature>
<dbReference type="PROSITE" id="PS50097">
    <property type="entry name" value="BTB"/>
    <property type="match status" value="1"/>
</dbReference>
<feature type="domain" description="BTB" evidence="11">
    <location>
        <begin position="32"/>
        <end position="97"/>
    </location>
</feature>
<dbReference type="GO" id="GO:0007526">
    <property type="term" value="P:larval somatic muscle development"/>
    <property type="evidence" value="ECO:0007669"/>
    <property type="project" value="UniProtKB-ARBA"/>
</dbReference>
<dbReference type="InterPro" id="IPR036236">
    <property type="entry name" value="Znf_C2H2_sf"/>
</dbReference>
<dbReference type="GO" id="GO:0006357">
    <property type="term" value="P:regulation of transcription by RNA polymerase II"/>
    <property type="evidence" value="ECO:0007669"/>
    <property type="project" value="TreeGrafter"/>
</dbReference>
<evidence type="ECO:0000259" key="11">
    <source>
        <dbReference type="PROSITE" id="PS50097"/>
    </source>
</evidence>
<dbReference type="GO" id="GO:0008406">
    <property type="term" value="P:gonad development"/>
    <property type="evidence" value="ECO:0007669"/>
    <property type="project" value="UniProtKB-ARBA"/>
</dbReference>
<dbReference type="Proteomes" id="UP001168990">
    <property type="component" value="Unassembled WGS sequence"/>
</dbReference>
<dbReference type="CDD" id="cd18315">
    <property type="entry name" value="BTB_POZ_BAB-like"/>
    <property type="match status" value="1"/>
</dbReference>
<dbReference type="SMART" id="SM00225">
    <property type="entry name" value="BTB"/>
    <property type="match status" value="1"/>
</dbReference>
<reference evidence="13" key="2">
    <citation type="submission" date="2023-03" db="EMBL/GenBank/DDBJ databases">
        <authorList>
            <person name="Inwood S.N."/>
            <person name="Skelly J.G."/>
            <person name="Guhlin J."/>
            <person name="Harrop T.W.R."/>
            <person name="Goldson S.G."/>
            <person name="Dearden P.K."/>
        </authorList>
    </citation>
    <scope>NUCLEOTIDE SEQUENCE</scope>
    <source>
        <strain evidence="13">Irish</strain>
        <tissue evidence="13">Whole body</tissue>
    </source>
</reference>
<feature type="compositionally biased region" description="Polar residues" evidence="10">
    <location>
        <begin position="225"/>
        <end position="235"/>
    </location>
</feature>
<dbReference type="GO" id="GO:0048813">
    <property type="term" value="P:dendrite morphogenesis"/>
    <property type="evidence" value="ECO:0007669"/>
    <property type="project" value="UniProtKB-ARBA"/>
</dbReference>
<evidence type="ECO:0000313" key="13">
    <source>
        <dbReference type="EMBL" id="KAK0158740.1"/>
    </source>
</evidence>
<keyword evidence="9" id="KW-0862">Zinc</keyword>
<keyword evidence="14" id="KW-1185">Reference proteome</keyword>
<dbReference type="Gene3D" id="3.30.160.60">
    <property type="entry name" value="Classic Zinc Finger"/>
    <property type="match status" value="1"/>
</dbReference>